<accession>A0A0F9VU67</accession>
<dbReference type="EMBL" id="LAZR01000286">
    <property type="protein sequence ID" value="KKN77011.1"/>
    <property type="molecule type" value="Genomic_DNA"/>
</dbReference>
<proteinExistence type="predicted"/>
<reference evidence="1" key="1">
    <citation type="journal article" date="2015" name="Nature">
        <title>Complex archaea that bridge the gap between prokaryotes and eukaryotes.</title>
        <authorList>
            <person name="Spang A."/>
            <person name="Saw J.H."/>
            <person name="Jorgensen S.L."/>
            <person name="Zaremba-Niedzwiedzka K."/>
            <person name="Martijn J."/>
            <person name="Lind A.E."/>
            <person name="van Eijk R."/>
            <person name="Schleper C."/>
            <person name="Guy L."/>
            <person name="Ettema T.J."/>
        </authorList>
    </citation>
    <scope>NUCLEOTIDE SEQUENCE</scope>
</reference>
<evidence type="ECO:0000313" key="1">
    <source>
        <dbReference type="EMBL" id="KKN77011.1"/>
    </source>
</evidence>
<organism evidence="1">
    <name type="scientific">marine sediment metagenome</name>
    <dbReference type="NCBI Taxonomy" id="412755"/>
    <lineage>
        <taxon>unclassified sequences</taxon>
        <taxon>metagenomes</taxon>
        <taxon>ecological metagenomes</taxon>
    </lineage>
</organism>
<gene>
    <name evidence="1" type="ORF">LCGC14_0365030</name>
</gene>
<comment type="caution">
    <text evidence="1">The sequence shown here is derived from an EMBL/GenBank/DDBJ whole genome shotgun (WGS) entry which is preliminary data.</text>
</comment>
<name>A0A0F9VU67_9ZZZZ</name>
<protein>
    <submittedName>
        <fullName evidence="1">Uncharacterized protein</fullName>
    </submittedName>
</protein>
<dbReference type="AlphaFoldDB" id="A0A0F9VU67"/>
<sequence length="60" mass="6373">MKIKDAPIGSTVTQNGNKAIVLSSGPMGCRVCVKESKDPDSITLGNQIWSNNTLVTVVKK</sequence>